<evidence type="ECO:0000313" key="8">
    <source>
        <dbReference type="Proteomes" id="UP000677537"/>
    </source>
</evidence>
<keyword evidence="3" id="KW-0378">Hydrolase</keyword>
<dbReference type="PANTHER" id="PTHR34218">
    <property type="entry name" value="PEPTIDASE S45 PENICILLIN AMIDASE"/>
    <property type="match status" value="1"/>
</dbReference>
<gene>
    <name evidence="7" type="ORF">J5Y10_19540</name>
</gene>
<dbReference type="Gene3D" id="1.10.1400.10">
    <property type="match status" value="1"/>
</dbReference>
<dbReference type="AlphaFoldDB" id="A0A940N1G5"/>
<dbReference type="InterPro" id="IPR023343">
    <property type="entry name" value="Penicillin_amidase_dom1"/>
</dbReference>
<dbReference type="GO" id="GO:0046872">
    <property type="term" value="F:metal ion binding"/>
    <property type="evidence" value="ECO:0007669"/>
    <property type="project" value="UniProtKB-KW"/>
</dbReference>
<dbReference type="RefSeq" id="WP_209375783.1">
    <property type="nucleotide sequence ID" value="NZ_JAGIZA010000013.1"/>
</dbReference>
<dbReference type="InterPro" id="IPR029055">
    <property type="entry name" value="Ntn_hydrolases_N"/>
</dbReference>
<dbReference type="GO" id="GO:0017000">
    <property type="term" value="P:antibiotic biosynthetic process"/>
    <property type="evidence" value="ECO:0007669"/>
    <property type="project" value="InterPro"/>
</dbReference>
<evidence type="ECO:0000256" key="5">
    <source>
        <dbReference type="PIRSR" id="PIRSR001227-1"/>
    </source>
</evidence>
<dbReference type="Pfam" id="PF01804">
    <property type="entry name" value="Penicil_amidase"/>
    <property type="match status" value="1"/>
</dbReference>
<keyword evidence="6" id="KW-0479">Metal-binding</keyword>
<dbReference type="GO" id="GO:0016811">
    <property type="term" value="F:hydrolase activity, acting on carbon-nitrogen (but not peptide) bonds, in linear amides"/>
    <property type="evidence" value="ECO:0007669"/>
    <property type="project" value="InterPro"/>
</dbReference>
<dbReference type="PIRSF" id="PIRSF001227">
    <property type="entry name" value="Pen_acylase"/>
    <property type="match status" value="1"/>
</dbReference>
<reference evidence="7" key="1">
    <citation type="submission" date="2021-03" db="EMBL/GenBank/DDBJ databases">
        <authorList>
            <person name="So Y."/>
        </authorList>
    </citation>
    <scope>NUCLEOTIDE SEQUENCE</scope>
    <source>
        <strain evidence="7">SG15</strain>
    </source>
</reference>
<sequence length="738" mass="78610">MISVAALRSALILAGALLRVGRAPPLELHERLAMVPLEAAPVGQPVDLCWSDRQLPFVAARSDRDLAVGLGVVHAHLRRAQMEILRRVSQGRAAEMVGPAGIVLDRAVRGLDIGRAVPAIERMLPPGTRDWVEGFVAGVNHYAASARVAPLECRVLAIEPEPWTVADVLRLGRLFSADVNWPLLFRMLGLRRGPEWAGCWQELLRHGTGASAAEPEDALAQLAAMSRSGSNAWAVGPARSRSGAPVLGGDPHLPITVPNVWIAVACRSPGLHFCGLMLPGLPVAAIGRSPALARGGTNLHAASTDIFALPEGALEVASARRETVAVRGARPVTFTFRETPYGPVLGDAVPMEGPPHAFRWVGHDATDEMTALLRLNAARSLDEAMEATAGLAIPGQNFLLASREGRIAKVTAAHLPRRTQDALAEPVMPPAALSAWDGLASGDELPREVDPARGFVVSANDRPRASPVPIGLFFSPPDRAERLAGLLRSRPALGLDDAVALQTDVLVTGALPLRDLLLERIGALPPRPARQAALLGAMRGWDGSYDAASAGALAFELVIGQLVRLLHSPARRAAYGAVWSGRTLLLESFAACPPETFAQALQRALRRAAGPFRAHGRWGALHRLRLQHPFGALPLLGRRFRAADLPAAGTTDSVMKTAHGPVTGRHAAAYGSMARYAFDLANPDANRLTLLGGQDGWWGSDTALDQIALWERGEGVEVPLSEAGAARVFRHRTTLRPR</sequence>
<keyword evidence="6" id="KW-0106">Calcium</keyword>
<feature type="binding site" evidence="6">
    <location>
        <position position="305"/>
    </location>
    <ligand>
        <name>Ca(2+)</name>
        <dbReference type="ChEBI" id="CHEBI:29108"/>
    </ligand>
</feature>
<evidence type="ECO:0000256" key="4">
    <source>
        <dbReference type="ARBA" id="ARBA00023145"/>
    </source>
</evidence>
<proteinExistence type="inferred from homology"/>
<dbReference type="InterPro" id="IPR014395">
    <property type="entry name" value="Pen/GL7ACA/AHL_acylase"/>
</dbReference>
<evidence type="ECO:0000313" key="7">
    <source>
        <dbReference type="EMBL" id="MBP0494985.1"/>
    </source>
</evidence>
<evidence type="ECO:0000256" key="2">
    <source>
        <dbReference type="ARBA" id="ARBA00022729"/>
    </source>
</evidence>
<keyword evidence="4" id="KW-0865">Zymogen</keyword>
<accession>A0A940N1G5</accession>
<evidence type="ECO:0000256" key="1">
    <source>
        <dbReference type="ARBA" id="ARBA00006586"/>
    </source>
</evidence>
<keyword evidence="8" id="KW-1185">Reference proteome</keyword>
<dbReference type="InterPro" id="IPR043147">
    <property type="entry name" value="Penicillin_amidase_A-knob"/>
</dbReference>
<dbReference type="EMBL" id="JAGIZA010000013">
    <property type="protein sequence ID" value="MBP0494985.1"/>
    <property type="molecule type" value="Genomic_DNA"/>
</dbReference>
<name>A0A940N1G5_9PROT</name>
<dbReference type="Gene3D" id="3.60.20.10">
    <property type="entry name" value="Glutamine Phosphoribosylpyrophosphate, subunit 1, domain 1"/>
    <property type="match status" value="1"/>
</dbReference>
<dbReference type="Proteomes" id="UP000677537">
    <property type="component" value="Unassembled WGS sequence"/>
</dbReference>
<dbReference type="Gene3D" id="2.30.120.10">
    <property type="match status" value="1"/>
</dbReference>
<comment type="similarity">
    <text evidence="1">Belongs to the peptidase S45 family.</text>
</comment>
<organism evidence="7 8">
    <name type="scientific">Roseomonas indoligenes</name>
    <dbReference type="NCBI Taxonomy" id="2820811"/>
    <lineage>
        <taxon>Bacteria</taxon>
        <taxon>Pseudomonadati</taxon>
        <taxon>Pseudomonadota</taxon>
        <taxon>Alphaproteobacteria</taxon>
        <taxon>Acetobacterales</taxon>
        <taxon>Roseomonadaceae</taxon>
        <taxon>Roseomonas</taxon>
    </lineage>
</organism>
<keyword evidence="2" id="KW-0732">Signal</keyword>
<comment type="caution">
    <text evidence="7">The sequence shown here is derived from an EMBL/GenBank/DDBJ whole genome shotgun (WGS) entry which is preliminary data.</text>
</comment>
<dbReference type="InterPro" id="IPR043146">
    <property type="entry name" value="Penicillin_amidase_N_B-knob"/>
</dbReference>
<feature type="active site" description="Nucleophile" evidence="5">
    <location>
        <position position="230"/>
    </location>
</feature>
<dbReference type="SUPFAM" id="SSF56235">
    <property type="entry name" value="N-terminal nucleophile aminohydrolases (Ntn hydrolases)"/>
    <property type="match status" value="1"/>
</dbReference>
<dbReference type="Gene3D" id="1.10.439.10">
    <property type="entry name" value="Penicillin Amidohydrolase, domain 1"/>
    <property type="match status" value="1"/>
</dbReference>
<dbReference type="InterPro" id="IPR002692">
    <property type="entry name" value="S45"/>
</dbReference>
<comment type="cofactor">
    <cofactor evidence="6">
        <name>Ca(2+)</name>
        <dbReference type="ChEBI" id="CHEBI:29108"/>
    </cofactor>
    <text evidence="6">Binds 1 Ca(2+) ion per dimer.</text>
</comment>
<evidence type="ECO:0000256" key="3">
    <source>
        <dbReference type="ARBA" id="ARBA00022801"/>
    </source>
</evidence>
<protein>
    <submittedName>
        <fullName evidence="7">Penicillin acylase family protein</fullName>
    </submittedName>
</protein>
<dbReference type="PANTHER" id="PTHR34218:SF3">
    <property type="entry name" value="ACYL-HOMOSERINE LACTONE ACYLASE PVDQ"/>
    <property type="match status" value="1"/>
</dbReference>
<evidence type="ECO:0000256" key="6">
    <source>
        <dbReference type="PIRSR" id="PIRSR001227-2"/>
    </source>
</evidence>